<sequence length="35" mass="3843">MSSRLAGLGLTLMAIAGFSRYNGTRGRQPSFICYF</sequence>
<reference evidence="1 2" key="1">
    <citation type="submission" date="2018-06" db="EMBL/GenBank/DDBJ databases">
        <authorList>
            <consortium name="Pathogen Informatics"/>
            <person name="Doyle S."/>
        </authorList>
    </citation>
    <scope>NUCLEOTIDE SEQUENCE [LARGE SCALE GENOMIC DNA]</scope>
    <source>
        <strain evidence="1 2">NCTC11938</strain>
    </source>
</reference>
<dbReference type="Proteomes" id="UP000254191">
    <property type="component" value="Unassembled WGS sequence"/>
</dbReference>
<gene>
    <name evidence="1" type="primary">dcuD_2</name>
    <name evidence="1" type="ORF">NCTC11938_01260</name>
</gene>
<name>A0A379FH39_PROMI</name>
<protein>
    <submittedName>
        <fullName evidence="1">C4-dicarboxylate transporter</fullName>
    </submittedName>
</protein>
<dbReference type="AlphaFoldDB" id="A0A379FH39"/>
<evidence type="ECO:0000313" key="1">
    <source>
        <dbReference type="EMBL" id="SUC19392.1"/>
    </source>
</evidence>
<evidence type="ECO:0000313" key="2">
    <source>
        <dbReference type="Proteomes" id="UP000254191"/>
    </source>
</evidence>
<dbReference type="EMBL" id="UGTS01000004">
    <property type="protein sequence ID" value="SUC19392.1"/>
    <property type="molecule type" value="Genomic_DNA"/>
</dbReference>
<proteinExistence type="predicted"/>
<accession>A0A379FH39</accession>
<organism evidence="1 2">
    <name type="scientific">Proteus mirabilis</name>
    <dbReference type="NCBI Taxonomy" id="584"/>
    <lineage>
        <taxon>Bacteria</taxon>
        <taxon>Pseudomonadati</taxon>
        <taxon>Pseudomonadota</taxon>
        <taxon>Gammaproteobacteria</taxon>
        <taxon>Enterobacterales</taxon>
        <taxon>Morganellaceae</taxon>
        <taxon>Proteus</taxon>
    </lineage>
</organism>